<evidence type="ECO:0000313" key="2">
    <source>
        <dbReference type="EMBL" id="GAA5166455.1"/>
    </source>
</evidence>
<comment type="caution">
    <text evidence="2">The sequence shown here is derived from an EMBL/GenBank/DDBJ whole genome shotgun (WGS) entry which is preliminary data.</text>
</comment>
<sequence>MTPAPTGSDTVGDPGLPRLPPEQVAALREKERAENFPVALRVLPRALRRDLGALYDVARVIDDLGDEAEGDRTAALLRFRADLARAWDGEPGEPVLKALVPTIRERDLDREPFDRLVQANLQDQRVKRYATQAELARYCTLSADPVGRIVLRIFGVRSAEAERLSDRVCTALQLIEHCQDVAEDRRAGRVYLPQEDLAAYGATEADLDAPHANEAVRRTVAAQVRKALDQLTEGAALVGLLQGWARLAIAGYVAGGLATVDALRRADWDVLAGTPRPRKRDVLIHLSKLLLRGGRR</sequence>
<dbReference type="PANTHER" id="PTHR31480">
    <property type="entry name" value="BIFUNCTIONAL LYCOPENE CYCLASE/PHYTOENE SYNTHASE"/>
    <property type="match status" value="1"/>
</dbReference>
<dbReference type="InterPro" id="IPR044843">
    <property type="entry name" value="Trans_IPPS_bact-type"/>
</dbReference>
<dbReference type="SUPFAM" id="SSF48576">
    <property type="entry name" value="Terpenoid synthases"/>
    <property type="match status" value="1"/>
</dbReference>
<protein>
    <submittedName>
        <fullName evidence="2">Squalene synthase HpnC</fullName>
    </submittedName>
</protein>
<gene>
    <name evidence="2" type="primary">hpnC</name>
    <name evidence="2" type="ORF">GCM10023214_39190</name>
</gene>
<dbReference type="RefSeq" id="WP_346054472.1">
    <property type="nucleotide sequence ID" value="NZ_BAABIB010000075.1"/>
</dbReference>
<dbReference type="CDD" id="cd00683">
    <property type="entry name" value="Trans_IPPS_HH"/>
    <property type="match status" value="1"/>
</dbReference>
<keyword evidence="3" id="KW-1185">Reference proteome</keyword>
<feature type="region of interest" description="Disordered" evidence="1">
    <location>
        <begin position="1"/>
        <end position="20"/>
    </location>
</feature>
<organism evidence="2 3">
    <name type="scientific">Amycolatopsis dongchuanensis</name>
    <dbReference type="NCBI Taxonomy" id="1070866"/>
    <lineage>
        <taxon>Bacteria</taxon>
        <taxon>Bacillati</taxon>
        <taxon>Actinomycetota</taxon>
        <taxon>Actinomycetes</taxon>
        <taxon>Pseudonocardiales</taxon>
        <taxon>Pseudonocardiaceae</taxon>
        <taxon>Amycolatopsis</taxon>
    </lineage>
</organism>
<dbReference type="EMBL" id="BAABIB010000075">
    <property type="protein sequence ID" value="GAA5166455.1"/>
    <property type="molecule type" value="Genomic_DNA"/>
</dbReference>
<dbReference type="InterPro" id="IPR017827">
    <property type="entry name" value="HSQ_synthase_HpnC"/>
</dbReference>
<evidence type="ECO:0000313" key="3">
    <source>
        <dbReference type="Proteomes" id="UP001500192"/>
    </source>
</evidence>
<dbReference type="InterPro" id="IPR008949">
    <property type="entry name" value="Isoprenoid_synthase_dom_sf"/>
</dbReference>
<proteinExistence type="predicted"/>
<dbReference type="NCBIfam" id="TIGR03464">
    <property type="entry name" value="HpnC"/>
    <property type="match status" value="1"/>
</dbReference>
<dbReference type="InterPro" id="IPR033904">
    <property type="entry name" value="Trans_IPPS_HH"/>
</dbReference>
<dbReference type="SFLD" id="SFLDG01018">
    <property type="entry name" value="Squalene/Phytoene_Synthase_Lik"/>
    <property type="match status" value="1"/>
</dbReference>
<dbReference type="SFLD" id="SFLDG01212">
    <property type="entry name" value="Phytoene_synthase_like"/>
    <property type="match status" value="1"/>
</dbReference>
<dbReference type="SFLD" id="SFLDS00005">
    <property type="entry name" value="Isoprenoid_Synthase_Type_I"/>
    <property type="match status" value="1"/>
</dbReference>
<accession>A0ABP9QRP2</accession>
<dbReference type="Gene3D" id="1.10.600.10">
    <property type="entry name" value="Farnesyl Diphosphate Synthase"/>
    <property type="match status" value="1"/>
</dbReference>
<dbReference type="InterPro" id="IPR002060">
    <property type="entry name" value="Squ/phyt_synthse"/>
</dbReference>
<name>A0ABP9QRP2_9PSEU</name>
<evidence type="ECO:0000256" key="1">
    <source>
        <dbReference type="SAM" id="MobiDB-lite"/>
    </source>
</evidence>
<dbReference type="Proteomes" id="UP001500192">
    <property type="component" value="Unassembled WGS sequence"/>
</dbReference>
<dbReference type="Pfam" id="PF00494">
    <property type="entry name" value="SQS_PSY"/>
    <property type="match status" value="1"/>
</dbReference>
<reference evidence="3" key="1">
    <citation type="journal article" date="2019" name="Int. J. Syst. Evol. Microbiol.">
        <title>The Global Catalogue of Microorganisms (GCM) 10K type strain sequencing project: providing services to taxonomists for standard genome sequencing and annotation.</title>
        <authorList>
            <consortium name="The Broad Institute Genomics Platform"/>
            <consortium name="The Broad Institute Genome Sequencing Center for Infectious Disease"/>
            <person name="Wu L."/>
            <person name="Ma J."/>
        </authorList>
    </citation>
    <scope>NUCLEOTIDE SEQUENCE [LARGE SCALE GENOMIC DNA]</scope>
    <source>
        <strain evidence="3">JCM 18054</strain>
    </source>
</reference>